<dbReference type="RefSeq" id="WP_094996014.1">
    <property type="nucleotide sequence ID" value="NZ_BMJL01000001.1"/>
</dbReference>
<dbReference type="Pfam" id="PF07715">
    <property type="entry name" value="Plug"/>
    <property type="match status" value="1"/>
</dbReference>
<evidence type="ECO:0000256" key="4">
    <source>
        <dbReference type="ARBA" id="ARBA00022692"/>
    </source>
</evidence>
<evidence type="ECO:0000256" key="1">
    <source>
        <dbReference type="ARBA" id="ARBA00004571"/>
    </source>
</evidence>
<comment type="subcellular location">
    <subcellularLocation>
        <location evidence="1 7">Cell outer membrane</location>
        <topology evidence="1 7">Multi-pass membrane protein</topology>
    </subcellularLocation>
</comment>
<name>A0A223V308_9FLAO</name>
<dbReference type="EMBL" id="CP022957">
    <property type="protein sequence ID" value="ASV29388.1"/>
    <property type="molecule type" value="Genomic_DNA"/>
</dbReference>
<proteinExistence type="inferred from homology"/>
<dbReference type="InterPro" id="IPR039426">
    <property type="entry name" value="TonB-dep_rcpt-like"/>
</dbReference>
<evidence type="ECO:0000313" key="8">
    <source>
        <dbReference type="EMBL" id="ASV29388.1"/>
    </source>
</evidence>
<dbReference type="NCBIfam" id="TIGR04057">
    <property type="entry name" value="SusC_RagA_signa"/>
    <property type="match status" value="1"/>
</dbReference>
<keyword evidence="9" id="KW-1185">Reference proteome</keyword>
<evidence type="ECO:0000256" key="2">
    <source>
        <dbReference type="ARBA" id="ARBA00022448"/>
    </source>
</evidence>
<keyword evidence="4 7" id="KW-0812">Transmembrane</keyword>
<dbReference type="NCBIfam" id="TIGR04056">
    <property type="entry name" value="OMP_RagA_SusC"/>
    <property type="match status" value="1"/>
</dbReference>
<evidence type="ECO:0000256" key="5">
    <source>
        <dbReference type="ARBA" id="ARBA00023136"/>
    </source>
</evidence>
<gene>
    <name evidence="8" type="ORF">CJ263_03635</name>
</gene>
<dbReference type="Proteomes" id="UP000215244">
    <property type="component" value="Chromosome"/>
</dbReference>
<dbReference type="InterPro" id="IPR008969">
    <property type="entry name" value="CarboxyPept-like_regulatory"/>
</dbReference>
<dbReference type="Pfam" id="PF13715">
    <property type="entry name" value="CarbopepD_reg_2"/>
    <property type="match status" value="1"/>
</dbReference>
<evidence type="ECO:0000256" key="3">
    <source>
        <dbReference type="ARBA" id="ARBA00022452"/>
    </source>
</evidence>
<comment type="similarity">
    <text evidence="7">Belongs to the TonB-dependent receptor family.</text>
</comment>
<dbReference type="GO" id="GO:0009279">
    <property type="term" value="C:cell outer membrane"/>
    <property type="evidence" value="ECO:0007669"/>
    <property type="project" value="UniProtKB-SubCell"/>
</dbReference>
<dbReference type="KEGG" id="marb:CJ263_03635"/>
<dbReference type="InterPro" id="IPR012910">
    <property type="entry name" value="Plug_dom"/>
</dbReference>
<dbReference type="PROSITE" id="PS52016">
    <property type="entry name" value="TONB_DEPENDENT_REC_3"/>
    <property type="match status" value="1"/>
</dbReference>
<dbReference type="InterPro" id="IPR023997">
    <property type="entry name" value="TonB-dep_OMP_SusC/RagA_CS"/>
</dbReference>
<dbReference type="AlphaFoldDB" id="A0A223V308"/>
<keyword evidence="5 7" id="KW-0472">Membrane</keyword>
<organism evidence="8 9">
    <name type="scientific">Maribacter cobaltidurans</name>
    <dbReference type="NCBI Taxonomy" id="1178778"/>
    <lineage>
        <taxon>Bacteria</taxon>
        <taxon>Pseudomonadati</taxon>
        <taxon>Bacteroidota</taxon>
        <taxon>Flavobacteriia</taxon>
        <taxon>Flavobacteriales</taxon>
        <taxon>Flavobacteriaceae</taxon>
        <taxon>Maribacter</taxon>
    </lineage>
</organism>
<reference evidence="8 9" key="1">
    <citation type="submission" date="2017-08" db="EMBL/GenBank/DDBJ databases">
        <title>The complete genome sequence of Maribacter sp. B1, isolated from deep-sea sediment.</title>
        <authorList>
            <person name="Wu Y.-H."/>
            <person name="Cheng H."/>
            <person name="Xu X.-W."/>
        </authorList>
    </citation>
    <scope>NUCLEOTIDE SEQUENCE [LARGE SCALE GENOMIC DNA]</scope>
    <source>
        <strain evidence="8 9">B1</strain>
    </source>
</reference>
<dbReference type="OrthoDB" id="9768177at2"/>
<accession>A0A223V308</accession>
<evidence type="ECO:0000256" key="6">
    <source>
        <dbReference type="ARBA" id="ARBA00023237"/>
    </source>
</evidence>
<dbReference type="SUPFAM" id="SSF56935">
    <property type="entry name" value="Porins"/>
    <property type="match status" value="1"/>
</dbReference>
<evidence type="ECO:0000256" key="7">
    <source>
        <dbReference type="PROSITE-ProRule" id="PRU01360"/>
    </source>
</evidence>
<dbReference type="Gene3D" id="2.40.170.20">
    <property type="entry name" value="TonB-dependent receptor, beta-barrel domain"/>
    <property type="match status" value="1"/>
</dbReference>
<protein>
    <submittedName>
        <fullName evidence="8">Uncharacterized protein</fullName>
    </submittedName>
</protein>
<dbReference type="InterPro" id="IPR036942">
    <property type="entry name" value="Beta-barrel_TonB_sf"/>
</dbReference>
<keyword evidence="2 7" id="KW-0813">Transport</keyword>
<keyword evidence="3 7" id="KW-1134">Transmembrane beta strand</keyword>
<keyword evidence="6 7" id="KW-0998">Cell outer membrane</keyword>
<sequence>MRTKLNGLLTLLLALIVHISYAQEKTVSGTVTDQSGLPLPGVNILVKGTTTGTQTDFDGNYNISASQGETLVFTYIGQKTVSMVVGSDNTINVQMEDDATALEEVVVTSLGLKRESRSLGYSVAKVDGDQIAQRAETDAVRAMQGKMPGVNIVGAGGAPGQSTKINIRGMSSLTGNTQPLFVVDGVPFDNSVNSDQGAAQNTVFSSRAFDLDPNSIESISVLKGAAASALYGSRATNGVVLITTKGARQASRKGMEVRYNSSLAMTQISGIPDYQDVYTQGSNQLYNGGFIGNWGSPFPEYVDSINEEYGTNYTPFYSLYPDGSNYPAGTASNPVSNRFPGVFPELMQDYVMPDGSVVSVSAPYKIEPHDIIGGFFRQGITSDHSVSVSAGGEKSNLNVGFSNMNQSGIVPNQGAGRTNLYAGGNARLDNGLTVSGTINYVNTTQKSPSSGASAFNDYFGGGGGSIYSRLFYLPRNFDLNGLPWENPADGSNIFYRALDNPIWIANNNLYKSEVNRVYGNVSVGYDINDWLNVTLKGGVNTYHEKRRRNERPGGIANPDGYVRTTDLDNTEKDINLLFNINKDFGEKFNMTAVIGMNGNQREYTERGVVGNQIISTGLNRFDATATLIPTRDYSRLRRLYGVFADINFGYNDWLFLNVVGRNDWSSTLPQGANSYFYPGASISMMLSEVIPMPGFINSLKVRAANTKVGNDADPYRTSTNYFIATPFTSPVYGLNNIASRDNLLGNAQLKPEFTTEFEAGLSAVMFNSRLSLDVTYFDRTSTEQIARASVARSSGFADRIVNVGELSNKGWEIGLDVYPVSNENFKWNMYTAFSKVKSLVVDAGPTGEIFIGGPGTSLGTIHRNGFPYGQIFGTKNARDAEGNLLINKETGLPFASATSDIIGDPNPDFTLGVTNSFTYKNFTLRALIDWKQGGDFYSFTAASLMLRGQLANSVDREALRVVPGVYGNVQTFEPVLDGNGNTVQNTTPITAFDSHFTDGWGAYGQDEVNIYDGTTIRLRELGLSYSLPEKFLENTPFGSLTFSLSGRNLWWKAPNVLEGLNLDPEVLAETAASNVQGFEYGATPTTKTYSFNLSLSF</sequence>
<dbReference type="Gene3D" id="2.170.130.10">
    <property type="entry name" value="TonB-dependent receptor, plug domain"/>
    <property type="match status" value="1"/>
</dbReference>
<evidence type="ECO:0000313" key="9">
    <source>
        <dbReference type="Proteomes" id="UP000215244"/>
    </source>
</evidence>
<dbReference type="InterPro" id="IPR023996">
    <property type="entry name" value="TonB-dep_OMP_SusC/RagA"/>
</dbReference>
<dbReference type="Gene3D" id="2.60.40.1120">
    <property type="entry name" value="Carboxypeptidase-like, regulatory domain"/>
    <property type="match status" value="1"/>
</dbReference>
<dbReference type="InterPro" id="IPR037066">
    <property type="entry name" value="Plug_dom_sf"/>
</dbReference>
<dbReference type="SUPFAM" id="SSF49464">
    <property type="entry name" value="Carboxypeptidase regulatory domain-like"/>
    <property type="match status" value="1"/>
</dbReference>